<dbReference type="EC" id="3.1.3.12" evidence="4"/>
<dbReference type="PANTHER" id="PTHR43768:SF3">
    <property type="entry name" value="TREHALOSE 6-PHOSPHATE PHOSPHATASE"/>
    <property type="match status" value="1"/>
</dbReference>
<dbReference type="Gene3D" id="3.40.50.1000">
    <property type="entry name" value="HAD superfamily/HAD-like"/>
    <property type="match status" value="1"/>
</dbReference>
<keyword evidence="4" id="KW-0460">Magnesium</keyword>
<dbReference type="UniPathway" id="UPA00299"/>
<dbReference type="InterPro" id="IPR036412">
    <property type="entry name" value="HAD-like_sf"/>
</dbReference>
<dbReference type="Pfam" id="PF02358">
    <property type="entry name" value="Trehalose_PPase"/>
    <property type="match status" value="1"/>
</dbReference>
<keyword evidence="4" id="KW-0479">Metal-binding</keyword>
<dbReference type="InterPro" id="IPR006379">
    <property type="entry name" value="HAD-SF_hydro_IIB"/>
</dbReference>
<dbReference type="InterPro" id="IPR023214">
    <property type="entry name" value="HAD_sf"/>
</dbReference>
<dbReference type="GO" id="GO:0046872">
    <property type="term" value="F:metal ion binding"/>
    <property type="evidence" value="ECO:0007669"/>
    <property type="project" value="UniProtKB-KW"/>
</dbReference>
<evidence type="ECO:0000256" key="4">
    <source>
        <dbReference type="RuleBase" id="RU361117"/>
    </source>
</evidence>
<dbReference type="STRING" id="445709.ABW99_06490"/>
<dbReference type="Proteomes" id="UP000036700">
    <property type="component" value="Chromosome"/>
</dbReference>
<comment type="catalytic activity">
    <reaction evidence="4">
        <text>alpha,alpha-trehalose 6-phosphate + H2O = alpha,alpha-trehalose + phosphate</text>
        <dbReference type="Rhea" id="RHEA:23420"/>
        <dbReference type="ChEBI" id="CHEBI:15377"/>
        <dbReference type="ChEBI" id="CHEBI:16551"/>
        <dbReference type="ChEBI" id="CHEBI:43474"/>
        <dbReference type="ChEBI" id="CHEBI:58429"/>
        <dbReference type="EC" id="3.1.3.12"/>
    </reaction>
</comment>
<accession>A0A0G3EPJ4</accession>
<evidence type="ECO:0000256" key="3">
    <source>
        <dbReference type="ARBA" id="ARBA00022801"/>
    </source>
</evidence>
<organism evidence="5 6">
    <name type="scientific">Pandoraea thiooxydans</name>
    <dbReference type="NCBI Taxonomy" id="445709"/>
    <lineage>
        <taxon>Bacteria</taxon>
        <taxon>Pseudomonadati</taxon>
        <taxon>Pseudomonadota</taxon>
        <taxon>Betaproteobacteria</taxon>
        <taxon>Burkholderiales</taxon>
        <taxon>Burkholderiaceae</taxon>
        <taxon>Pandoraea</taxon>
    </lineage>
</organism>
<dbReference type="InterPro" id="IPR003337">
    <property type="entry name" value="Trehalose_PPase"/>
</dbReference>
<dbReference type="CDD" id="cd01627">
    <property type="entry name" value="HAD_TPP"/>
    <property type="match status" value="1"/>
</dbReference>
<dbReference type="KEGG" id="ptx:ABW99_06490"/>
<keyword evidence="6" id="KW-1185">Reference proteome</keyword>
<dbReference type="PANTHER" id="PTHR43768">
    <property type="entry name" value="TREHALOSE 6-PHOSPHATE PHOSPHATASE"/>
    <property type="match status" value="1"/>
</dbReference>
<proteinExistence type="inferred from homology"/>
<keyword evidence="3 4" id="KW-0378">Hydrolase</keyword>
<sequence>MRESSASKAQLDVSIEPPIDIARTAFFLDLDGTLAPIAATPDSVRVPKSLRTTLSQLQQRTDGALAVISGRPISQIDQLLAPLELAAAGLHGAEWRDALGQIEQLAIDPQRVAAMASTLVSVAAADPGLLLERKALALALHFRNAPAQEFAVRQAMTALAARNSDAFVLQAGKMVFEIKPKGASKGAALRQLMQQEPFAGRRPLFAGDDLTDESAFEAVNTLGGISIKIGPGPTLARARLPSPAALAAWLAQLL</sequence>
<evidence type="ECO:0000256" key="2">
    <source>
        <dbReference type="ARBA" id="ARBA00008770"/>
    </source>
</evidence>
<evidence type="ECO:0000313" key="6">
    <source>
        <dbReference type="Proteomes" id="UP000036700"/>
    </source>
</evidence>
<dbReference type="GO" id="GO:0005992">
    <property type="term" value="P:trehalose biosynthetic process"/>
    <property type="evidence" value="ECO:0007669"/>
    <property type="project" value="UniProtKB-UniPathway"/>
</dbReference>
<evidence type="ECO:0000313" key="5">
    <source>
        <dbReference type="EMBL" id="AKJ67919.1"/>
    </source>
</evidence>
<comment type="function">
    <text evidence="4">Removes the phosphate from trehalose 6-phosphate to produce free trehalose.</text>
</comment>
<comment type="cofactor">
    <cofactor evidence="4">
        <name>Mg(2+)</name>
        <dbReference type="ChEBI" id="CHEBI:18420"/>
    </cofactor>
</comment>
<dbReference type="SUPFAM" id="SSF56784">
    <property type="entry name" value="HAD-like"/>
    <property type="match status" value="1"/>
</dbReference>
<comment type="pathway">
    <text evidence="1 4">Glycan biosynthesis; trehalose biosynthesis.</text>
</comment>
<dbReference type="RefSeq" id="WP_047213739.1">
    <property type="nucleotide sequence ID" value="NZ_CP011568.3"/>
</dbReference>
<evidence type="ECO:0000256" key="1">
    <source>
        <dbReference type="ARBA" id="ARBA00005199"/>
    </source>
</evidence>
<reference evidence="6" key="1">
    <citation type="submission" date="2015-06" db="EMBL/GenBank/DDBJ databases">
        <authorList>
            <person name="Lim Y.L."/>
            <person name="Ee R."/>
            <person name="Yong D."/>
            <person name="How K.Y."/>
            <person name="Yin W.F."/>
            <person name="Chan K.G."/>
        </authorList>
    </citation>
    <scope>NUCLEOTIDE SEQUENCE [LARGE SCALE GENOMIC DNA]</scope>
    <source>
        <strain evidence="6">DSM 25325</strain>
    </source>
</reference>
<dbReference type="InterPro" id="IPR044651">
    <property type="entry name" value="OTSB-like"/>
</dbReference>
<dbReference type="PATRIC" id="fig|445709.3.peg.1390"/>
<gene>
    <name evidence="5" type="ORF">ABW99_06490</name>
</gene>
<dbReference type="NCBIfam" id="TIGR00685">
    <property type="entry name" value="T6PP"/>
    <property type="match status" value="1"/>
</dbReference>
<dbReference type="AlphaFoldDB" id="A0A0G3EPJ4"/>
<dbReference type="Gene3D" id="3.30.70.1020">
    <property type="entry name" value="Trehalose-6-phosphate phosphatase related protein, domain 2"/>
    <property type="match status" value="1"/>
</dbReference>
<protein>
    <recommendedName>
        <fullName evidence="4">Trehalose 6-phosphate phosphatase</fullName>
        <ecNumber evidence="4">3.1.3.12</ecNumber>
    </recommendedName>
</protein>
<dbReference type="GO" id="GO:0004805">
    <property type="term" value="F:trehalose-phosphatase activity"/>
    <property type="evidence" value="ECO:0007669"/>
    <property type="project" value="UniProtKB-EC"/>
</dbReference>
<dbReference type="EMBL" id="CP011568">
    <property type="protein sequence ID" value="AKJ67919.1"/>
    <property type="molecule type" value="Genomic_DNA"/>
</dbReference>
<comment type="similarity">
    <text evidence="2 4">Belongs to the trehalose phosphatase family.</text>
</comment>
<dbReference type="OrthoDB" id="9814913at2"/>
<dbReference type="NCBIfam" id="TIGR01484">
    <property type="entry name" value="HAD-SF-IIB"/>
    <property type="match status" value="1"/>
</dbReference>
<name>A0A0G3EPJ4_9BURK</name>